<feature type="domain" description="DUF6533" evidence="2">
    <location>
        <begin position="39"/>
        <end position="84"/>
    </location>
</feature>
<keyword evidence="1" id="KW-0472">Membrane</keyword>
<evidence type="ECO:0000313" key="3">
    <source>
        <dbReference type="EMBL" id="KJA28257.1"/>
    </source>
</evidence>
<gene>
    <name evidence="3" type="ORF">HYPSUDRAFT_34644</name>
</gene>
<proteinExistence type="predicted"/>
<dbReference type="Proteomes" id="UP000054270">
    <property type="component" value="Unassembled WGS sequence"/>
</dbReference>
<evidence type="ECO:0000313" key="4">
    <source>
        <dbReference type="Proteomes" id="UP000054270"/>
    </source>
</evidence>
<name>A0A0D2LKK7_HYPSF</name>
<dbReference type="OrthoDB" id="3251775at2759"/>
<evidence type="ECO:0000256" key="1">
    <source>
        <dbReference type="SAM" id="Phobius"/>
    </source>
</evidence>
<feature type="transmembrane region" description="Helical" evidence="1">
    <location>
        <begin position="249"/>
        <end position="273"/>
    </location>
</feature>
<dbReference type="Pfam" id="PF20151">
    <property type="entry name" value="DUF6533"/>
    <property type="match status" value="1"/>
</dbReference>
<keyword evidence="1" id="KW-0812">Transmembrane</keyword>
<feature type="transmembrane region" description="Helical" evidence="1">
    <location>
        <begin position="37"/>
        <end position="53"/>
    </location>
</feature>
<dbReference type="EMBL" id="KN817522">
    <property type="protein sequence ID" value="KJA28257.1"/>
    <property type="molecule type" value="Genomic_DNA"/>
</dbReference>
<sequence length="350" mass="38678">MDSPQSVAFSLRDTGSSNTNSPEFVVGLETFKLLQNVRYSLAAVACIILYEWLINLPEEIRLIYPSRWSSVKIGYLLCRYYPLLYYPVVLWAYCGDYQPSFCKKVVRPVHALLAPFHFLGQCVCSLVLLSSLIHGGSSILSKLAVMFMRAYAFSGRNQKVLAVLCSAYIGLIGGDIYLFFVNVPVPHLGEFGLSLPQGGGCFPDYTTAIFGSRIGIAMIGAISLDLLSLGIVIIYCTKNHTGRTPLAGYFLKQGLITFAWISITNVISVIVYFKAHDPFSGLGLPFILVISNILACRLILSLRVHVRPTDTQLSREYSALVHAAFDTESLPQSNDIWVIHDSPAEDNQMA</sequence>
<evidence type="ECO:0000259" key="2">
    <source>
        <dbReference type="Pfam" id="PF20151"/>
    </source>
</evidence>
<keyword evidence="4" id="KW-1185">Reference proteome</keyword>
<dbReference type="AlphaFoldDB" id="A0A0D2LKK7"/>
<feature type="transmembrane region" description="Helical" evidence="1">
    <location>
        <begin position="214"/>
        <end position="237"/>
    </location>
</feature>
<organism evidence="3 4">
    <name type="scientific">Hypholoma sublateritium (strain FD-334 SS-4)</name>
    <dbReference type="NCBI Taxonomy" id="945553"/>
    <lineage>
        <taxon>Eukaryota</taxon>
        <taxon>Fungi</taxon>
        <taxon>Dikarya</taxon>
        <taxon>Basidiomycota</taxon>
        <taxon>Agaricomycotina</taxon>
        <taxon>Agaricomycetes</taxon>
        <taxon>Agaricomycetidae</taxon>
        <taxon>Agaricales</taxon>
        <taxon>Agaricineae</taxon>
        <taxon>Strophariaceae</taxon>
        <taxon>Hypholoma</taxon>
    </lineage>
</organism>
<feature type="transmembrane region" description="Helical" evidence="1">
    <location>
        <begin position="113"/>
        <end position="140"/>
    </location>
</feature>
<reference evidence="4" key="1">
    <citation type="submission" date="2014-04" db="EMBL/GenBank/DDBJ databases">
        <title>Evolutionary Origins and Diversification of the Mycorrhizal Mutualists.</title>
        <authorList>
            <consortium name="DOE Joint Genome Institute"/>
            <consortium name="Mycorrhizal Genomics Consortium"/>
            <person name="Kohler A."/>
            <person name="Kuo A."/>
            <person name="Nagy L.G."/>
            <person name="Floudas D."/>
            <person name="Copeland A."/>
            <person name="Barry K.W."/>
            <person name="Cichocki N."/>
            <person name="Veneault-Fourrey C."/>
            <person name="LaButti K."/>
            <person name="Lindquist E.A."/>
            <person name="Lipzen A."/>
            <person name="Lundell T."/>
            <person name="Morin E."/>
            <person name="Murat C."/>
            <person name="Riley R."/>
            <person name="Ohm R."/>
            <person name="Sun H."/>
            <person name="Tunlid A."/>
            <person name="Henrissat B."/>
            <person name="Grigoriev I.V."/>
            <person name="Hibbett D.S."/>
            <person name="Martin F."/>
        </authorList>
    </citation>
    <scope>NUCLEOTIDE SEQUENCE [LARGE SCALE GENOMIC DNA]</scope>
    <source>
        <strain evidence="4">FD-334 SS-4</strain>
    </source>
</reference>
<protein>
    <recommendedName>
        <fullName evidence="2">DUF6533 domain-containing protein</fullName>
    </recommendedName>
</protein>
<feature type="transmembrane region" description="Helical" evidence="1">
    <location>
        <begin position="279"/>
        <end position="300"/>
    </location>
</feature>
<accession>A0A0D2LKK7</accession>
<feature type="transmembrane region" description="Helical" evidence="1">
    <location>
        <begin position="73"/>
        <end position="93"/>
    </location>
</feature>
<keyword evidence="1" id="KW-1133">Transmembrane helix</keyword>
<feature type="transmembrane region" description="Helical" evidence="1">
    <location>
        <begin position="160"/>
        <end position="180"/>
    </location>
</feature>
<dbReference type="OMA" id="TFAWISI"/>
<dbReference type="InterPro" id="IPR045340">
    <property type="entry name" value="DUF6533"/>
</dbReference>